<keyword evidence="4" id="KW-0813">Transport</keyword>
<dbReference type="PANTHER" id="PTHR12961:SF0">
    <property type="entry name" value="CONSERVED OLIGOMERIC GOLGI COMPLEX SUBUNIT 2"/>
    <property type="match status" value="1"/>
</dbReference>
<evidence type="ECO:0000259" key="10">
    <source>
        <dbReference type="Pfam" id="PF12022"/>
    </source>
</evidence>
<dbReference type="GO" id="GO:0015031">
    <property type="term" value="P:protein transport"/>
    <property type="evidence" value="ECO:0007669"/>
    <property type="project" value="UniProtKB-KW"/>
</dbReference>
<dbReference type="OrthoDB" id="332281at2759"/>
<dbReference type="Pfam" id="PF12022">
    <property type="entry name" value="COG2_C"/>
    <property type="match status" value="1"/>
</dbReference>
<dbReference type="RefSeq" id="XP_020900222.1">
    <property type="nucleotide sequence ID" value="XM_021044563.2"/>
</dbReference>
<keyword evidence="12" id="KW-1185">Reference proteome</keyword>
<dbReference type="InterPro" id="IPR009316">
    <property type="entry name" value="COG2"/>
</dbReference>
<protein>
    <recommendedName>
        <fullName evidence="3">Conserved oligomeric Golgi complex subunit 2</fullName>
    </recommendedName>
    <alternativeName>
        <fullName evidence="8">Component of oligomeric Golgi complex 2</fullName>
    </alternativeName>
</protein>
<dbReference type="Proteomes" id="UP000887567">
    <property type="component" value="Unplaced"/>
</dbReference>
<evidence type="ECO:0000256" key="5">
    <source>
        <dbReference type="ARBA" id="ARBA00022927"/>
    </source>
</evidence>
<dbReference type="GeneID" id="110238876"/>
<keyword evidence="7" id="KW-0472">Membrane</keyword>
<evidence type="ECO:0000256" key="6">
    <source>
        <dbReference type="ARBA" id="ARBA00023034"/>
    </source>
</evidence>
<dbReference type="OMA" id="CWAEGVY"/>
<dbReference type="InterPro" id="IPR024603">
    <property type="entry name" value="COG_complex_COG2_C"/>
</dbReference>
<evidence type="ECO:0000313" key="11">
    <source>
        <dbReference type="EnsemblMetazoa" id="XP_020900222.1"/>
    </source>
</evidence>
<evidence type="ECO:0000313" key="12">
    <source>
        <dbReference type="Proteomes" id="UP000887567"/>
    </source>
</evidence>
<evidence type="ECO:0000256" key="8">
    <source>
        <dbReference type="ARBA" id="ARBA00031344"/>
    </source>
</evidence>
<evidence type="ECO:0000256" key="3">
    <source>
        <dbReference type="ARBA" id="ARBA00020977"/>
    </source>
</evidence>
<dbReference type="GO" id="GO:0006891">
    <property type="term" value="P:intra-Golgi vesicle-mediated transport"/>
    <property type="evidence" value="ECO:0007669"/>
    <property type="project" value="TreeGrafter"/>
</dbReference>
<accession>A0A913X8V5</accession>
<feature type="domain" description="Conserved oligomeric Golgi complex subunit 2 N-terminal" evidence="9">
    <location>
        <begin position="17"/>
        <end position="90"/>
    </location>
</feature>
<keyword evidence="6" id="KW-0333">Golgi apparatus</keyword>
<dbReference type="Pfam" id="PF06148">
    <property type="entry name" value="COG2_N"/>
    <property type="match status" value="1"/>
</dbReference>
<comment type="similarity">
    <text evidence="2">Belongs to the COG2 family.</text>
</comment>
<dbReference type="InterPro" id="IPR024602">
    <property type="entry name" value="COG_su2_N"/>
</dbReference>
<sequence length="713" mass="81406">MAASEGPVVVPSESPSSCFKRDDFMKTSFSVDSFVSTYKGLVSLDVLKQDLEEYLKSLRHALIELINQDYADFVNLSTNLVGMDKSINNLSVPLGQLKEEVLLIRTELDGTIASIEGKLDARSQLRQKKICMQHLLNITKSLEKIERLLHGSLTDEPTSTGNESEDESHLIERVASEFNQLQFYVTQSQGHPLVENIRSRISAITLTLQKKLETAFQEGIQSGQFHLLARVLRTYAIIDKIRDAELLFRDVVVKPYMNEVIFEHILLADPVNGLQDIYTKVLDFIPNYCTNMIKITSGRLEDSNQGEQRTAIRGYDFIVNAVWPEVVELIEGRLPSIFAPGNPDAFHKRYTTSMWFVEKFESLCPSQTSVRRLRNHKSFSSFMSHWSLPVYFQIRFQEIAGRLETILSSPNTEVEGSFKTSVANVLWWGLQTCWIESVYIKALCHRFWKLTLQIISRVTQWLVMETLYSNQDDSESAKPQTSYFVYLLSDVNTLSSQIPKLFKEAIEPNIVSTGLQDHINVFEDALHESLRKLKEIVPTIEETIIKQVVKKSSAGLDAARNIPRLYRRTNKEIPNKPSAFVAMVTKPLQDFQQEYKDLVSTDQFLYWSSKVFQTIFERYATITSDVLTSIKKTEDSLLRLKKTRKGVTMTTSNTDNQGTMSDDDKIRLQFSLDVEEFRNMMRELKVKEDSCPAFVELSVMVRAAQSGSNGQTS</sequence>
<feature type="domain" description="COG complex component COG2 C-terminal" evidence="10">
    <location>
        <begin position="385"/>
        <end position="674"/>
    </location>
</feature>
<dbReference type="KEGG" id="epa:110238876"/>
<evidence type="ECO:0000259" key="9">
    <source>
        <dbReference type="Pfam" id="PF06148"/>
    </source>
</evidence>
<dbReference type="GO" id="GO:0007030">
    <property type="term" value="P:Golgi organization"/>
    <property type="evidence" value="ECO:0007669"/>
    <property type="project" value="InterPro"/>
</dbReference>
<dbReference type="PANTHER" id="PTHR12961">
    <property type="entry name" value="CONSERVED OLIGOMERIC GOLGI COMPLEX COMPONENT 2"/>
    <property type="match status" value="1"/>
</dbReference>
<evidence type="ECO:0000256" key="4">
    <source>
        <dbReference type="ARBA" id="ARBA00022448"/>
    </source>
</evidence>
<name>A0A913X8V5_EXADI</name>
<reference evidence="11" key="1">
    <citation type="submission" date="2022-11" db="UniProtKB">
        <authorList>
            <consortium name="EnsemblMetazoa"/>
        </authorList>
    </citation>
    <scope>IDENTIFICATION</scope>
</reference>
<evidence type="ECO:0000256" key="1">
    <source>
        <dbReference type="ARBA" id="ARBA00004395"/>
    </source>
</evidence>
<organism evidence="11 12">
    <name type="scientific">Exaiptasia diaphana</name>
    <name type="common">Tropical sea anemone</name>
    <name type="synonym">Aiptasia pulchella</name>
    <dbReference type="NCBI Taxonomy" id="2652724"/>
    <lineage>
        <taxon>Eukaryota</taxon>
        <taxon>Metazoa</taxon>
        <taxon>Cnidaria</taxon>
        <taxon>Anthozoa</taxon>
        <taxon>Hexacorallia</taxon>
        <taxon>Actiniaria</taxon>
        <taxon>Aiptasiidae</taxon>
        <taxon>Exaiptasia</taxon>
    </lineage>
</organism>
<evidence type="ECO:0000256" key="2">
    <source>
        <dbReference type="ARBA" id="ARBA00007603"/>
    </source>
</evidence>
<dbReference type="AlphaFoldDB" id="A0A913X8V5"/>
<dbReference type="EnsemblMetazoa" id="XM_021044563.2">
    <property type="protein sequence ID" value="XP_020900222.1"/>
    <property type="gene ID" value="LOC110238876"/>
</dbReference>
<keyword evidence="5" id="KW-0653">Protein transport</keyword>
<dbReference type="GO" id="GO:0017119">
    <property type="term" value="C:Golgi transport complex"/>
    <property type="evidence" value="ECO:0007669"/>
    <property type="project" value="TreeGrafter"/>
</dbReference>
<evidence type="ECO:0000256" key="7">
    <source>
        <dbReference type="ARBA" id="ARBA00023136"/>
    </source>
</evidence>
<proteinExistence type="inferred from homology"/>
<dbReference type="GO" id="GO:0000139">
    <property type="term" value="C:Golgi membrane"/>
    <property type="evidence" value="ECO:0007669"/>
    <property type="project" value="UniProtKB-SubCell"/>
</dbReference>
<comment type="subcellular location">
    <subcellularLocation>
        <location evidence="1">Golgi apparatus membrane</location>
        <topology evidence="1">Peripheral membrane protein</topology>
    </subcellularLocation>
</comment>